<name>W9HWQ8_FUSOX</name>
<sequence>MPHQGELKVRAEPEGGWVAEGASHITPRVIERPPNGKEQKNVVFLIAIELFIEVFEYQLGKEIDVNKPRHAVEKIISSPISHVVIDLYTYRFSHSTLSAVT</sequence>
<evidence type="ECO:0000313" key="2">
    <source>
        <dbReference type="Proteomes" id="UP000030753"/>
    </source>
</evidence>
<reference evidence="1 2" key="1">
    <citation type="submission" date="2011-06" db="EMBL/GenBank/DDBJ databases">
        <title>The Genome Sequence of Fusarium oxysporum FOSC 3-a.</title>
        <authorList>
            <consortium name="The Broad Institute Genome Sequencing Platform"/>
            <person name="Ma L.-J."/>
            <person name="Gale L.R."/>
            <person name="Schwartz D.C."/>
            <person name="Zhou S."/>
            <person name="Corby-Kistler H."/>
            <person name="Young S.K."/>
            <person name="Zeng Q."/>
            <person name="Gargeya S."/>
            <person name="Fitzgerald M."/>
            <person name="Haas B."/>
            <person name="Abouelleil A."/>
            <person name="Alvarado L."/>
            <person name="Arachchi H.M."/>
            <person name="Berlin A."/>
            <person name="Brown A."/>
            <person name="Chapman S.B."/>
            <person name="Chen Z."/>
            <person name="Dunbar C."/>
            <person name="Freedman E."/>
            <person name="Gearin G."/>
            <person name="Gellesch M."/>
            <person name="Goldberg J."/>
            <person name="Griggs A."/>
            <person name="Gujja S."/>
            <person name="Heiman D."/>
            <person name="Howarth C."/>
            <person name="Larson L."/>
            <person name="Lui A."/>
            <person name="MacDonald P.J.P."/>
            <person name="Mehta T."/>
            <person name="Montmayeur A."/>
            <person name="Murphy C."/>
            <person name="Neiman D."/>
            <person name="Pearson M."/>
            <person name="Priest M."/>
            <person name="Roberts A."/>
            <person name="Saif S."/>
            <person name="Shea T."/>
            <person name="Shenoy N."/>
            <person name="Sisk P."/>
            <person name="Stolte C."/>
            <person name="Sykes S."/>
            <person name="Wortman J."/>
            <person name="Nusbaum C."/>
            <person name="Birren B."/>
        </authorList>
    </citation>
    <scope>NUCLEOTIDE SEQUENCE [LARGE SCALE GENOMIC DNA]</scope>
    <source>
        <strain evidence="2">FOSC 3-a</strain>
    </source>
</reference>
<dbReference type="AlphaFoldDB" id="W9HWQ8"/>
<gene>
    <name evidence="1" type="ORF">FOYG_12084</name>
</gene>
<accession>W9HWQ8</accession>
<dbReference type="Proteomes" id="UP000030753">
    <property type="component" value="Unassembled WGS sequence"/>
</dbReference>
<dbReference type="HOGENOM" id="CLU_2291796_0_0_1"/>
<protein>
    <submittedName>
        <fullName evidence="1">Uncharacterized protein</fullName>
    </submittedName>
</protein>
<proteinExistence type="predicted"/>
<dbReference type="EMBL" id="JH717846">
    <property type="protein sequence ID" value="EWY84661.1"/>
    <property type="molecule type" value="Genomic_DNA"/>
</dbReference>
<organism evidence="1 2">
    <name type="scientific">Fusarium oxysporum NRRL 32931</name>
    <dbReference type="NCBI Taxonomy" id="660029"/>
    <lineage>
        <taxon>Eukaryota</taxon>
        <taxon>Fungi</taxon>
        <taxon>Dikarya</taxon>
        <taxon>Ascomycota</taxon>
        <taxon>Pezizomycotina</taxon>
        <taxon>Sordariomycetes</taxon>
        <taxon>Hypocreomycetidae</taxon>
        <taxon>Hypocreales</taxon>
        <taxon>Nectriaceae</taxon>
        <taxon>Fusarium</taxon>
        <taxon>Fusarium oxysporum species complex</taxon>
    </lineage>
</organism>
<evidence type="ECO:0000313" key="1">
    <source>
        <dbReference type="EMBL" id="EWY84661.1"/>
    </source>
</evidence>